<keyword evidence="5" id="KW-1185">Reference proteome</keyword>
<dbReference type="OMA" id="RETKKWE"/>
<sequence length="199" mass="23105">MEPRSRSSRHALSTRDNLEKERLRHRSGGYFRYEGIRNPIDVAANCPSYLKPKERMTAGPYCEEINYFERETKKIVKDEMTEAKRAVTYNREEHRWRCINSKDHAQDARVDRMMKDPMMGRKNVSGQPFNLVNHNYATTPAGAQLEHHDNMIRYRSKVREASLAMRNHIGFNPIIGEQTYGISLPPQPKPSAMAFAQIP</sequence>
<gene>
    <name evidence="2" type="ORF">PGLA1383_LOCUS39885</name>
    <name evidence="3" type="ORF">PGLA2088_LOCUS44521</name>
</gene>
<name>A0A813LCC2_POLGL</name>
<evidence type="ECO:0000313" key="4">
    <source>
        <dbReference type="Proteomes" id="UP000626109"/>
    </source>
</evidence>
<dbReference type="Proteomes" id="UP000654075">
    <property type="component" value="Unassembled WGS sequence"/>
</dbReference>
<organism evidence="3 4">
    <name type="scientific">Polarella glacialis</name>
    <name type="common">Dinoflagellate</name>
    <dbReference type="NCBI Taxonomy" id="89957"/>
    <lineage>
        <taxon>Eukaryota</taxon>
        <taxon>Sar</taxon>
        <taxon>Alveolata</taxon>
        <taxon>Dinophyceae</taxon>
        <taxon>Suessiales</taxon>
        <taxon>Suessiaceae</taxon>
        <taxon>Polarella</taxon>
    </lineage>
</organism>
<evidence type="ECO:0000313" key="3">
    <source>
        <dbReference type="EMBL" id="CAE8726530.1"/>
    </source>
</evidence>
<proteinExistence type="predicted"/>
<reference evidence="3" key="1">
    <citation type="submission" date="2021-02" db="EMBL/GenBank/DDBJ databases">
        <authorList>
            <person name="Dougan E. K."/>
            <person name="Rhodes N."/>
            <person name="Thang M."/>
            <person name="Chan C."/>
        </authorList>
    </citation>
    <scope>NUCLEOTIDE SEQUENCE</scope>
</reference>
<evidence type="ECO:0000313" key="5">
    <source>
        <dbReference type="Proteomes" id="UP000654075"/>
    </source>
</evidence>
<feature type="region of interest" description="Disordered" evidence="1">
    <location>
        <begin position="1"/>
        <end position="21"/>
    </location>
</feature>
<dbReference type="OrthoDB" id="10261433at2759"/>
<dbReference type="EMBL" id="CAJNNW010035235">
    <property type="protein sequence ID" value="CAE8726530.1"/>
    <property type="molecule type" value="Genomic_DNA"/>
</dbReference>
<accession>A0A813LCC2</accession>
<evidence type="ECO:0000256" key="1">
    <source>
        <dbReference type="SAM" id="MobiDB-lite"/>
    </source>
</evidence>
<dbReference type="Proteomes" id="UP000626109">
    <property type="component" value="Unassembled WGS sequence"/>
</dbReference>
<evidence type="ECO:0000313" key="2">
    <source>
        <dbReference type="EMBL" id="CAE8622441.1"/>
    </source>
</evidence>
<protein>
    <submittedName>
        <fullName evidence="3">Uncharacterized protein</fullName>
    </submittedName>
</protein>
<dbReference type="AlphaFoldDB" id="A0A813LCC2"/>
<comment type="caution">
    <text evidence="3">The sequence shown here is derived from an EMBL/GenBank/DDBJ whole genome shotgun (WGS) entry which is preliminary data.</text>
</comment>
<dbReference type="EMBL" id="CAJNNV010027972">
    <property type="protein sequence ID" value="CAE8622441.1"/>
    <property type="molecule type" value="Genomic_DNA"/>
</dbReference>